<dbReference type="InterPro" id="IPR006645">
    <property type="entry name" value="NGN-like_dom"/>
</dbReference>
<dbReference type="PANTHER" id="PTHR30265">
    <property type="entry name" value="RHO-INTERACTING TRANSCRIPTION TERMINATION FACTOR NUSG"/>
    <property type="match status" value="1"/>
</dbReference>
<dbReference type="EMBL" id="JBCDNA010000003">
    <property type="protein sequence ID" value="MEL4456989.1"/>
    <property type="molecule type" value="Genomic_DNA"/>
</dbReference>
<evidence type="ECO:0000313" key="5">
    <source>
        <dbReference type="EMBL" id="MEL4456989.1"/>
    </source>
</evidence>
<reference evidence="5 6" key="1">
    <citation type="submission" date="2024-04" db="EMBL/GenBank/DDBJ databases">
        <title>whole genome sequencing of Lutimonas vermicola strain IMCC1616.</title>
        <authorList>
            <person name="Bae S.S."/>
        </authorList>
    </citation>
    <scope>NUCLEOTIDE SEQUENCE [LARGE SCALE GENOMIC DNA]</scope>
    <source>
        <strain evidence="5 6">IMCC1616</strain>
    </source>
</reference>
<dbReference type="InterPro" id="IPR036735">
    <property type="entry name" value="NGN_dom_sf"/>
</dbReference>
<evidence type="ECO:0000313" key="6">
    <source>
        <dbReference type="Proteomes" id="UP001474120"/>
    </source>
</evidence>
<keyword evidence="1" id="KW-0889">Transcription antitermination</keyword>
<dbReference type="Gene3D" id="3.30.70.940">
    <property type="entry name" value="NusG, N-terminal domain"/>
    <property type="match status" value="1"/>
</dbReference>
<feature type="domain" description="NusG-like N-terminal" evidence="4">
    <location>
        <begin position="11"/>
        <end position="103"/>
    </location>
</feature>
<keyword evidence="2" id="KW-0805">Transcription regulation</keyword>
<protein>
    <submittedName>
        <fullName evidence="5">UpxY family transcription antiterminator</fullName>
    </submittedName>
</protein>
<dbReference type="Proteomes" id="UP001474120">
    <property type="component" value="Unassembled WGS sequence"/>
</dbReference>
<keyword evidence="6" id="KW-1185">Reference proteome</keyword>
<accession>A0ABU9L5G3</accession>
<dbReference type="Pfam" id="PF02357">
    <property type="entry name" value="NusG"/>
    <property type="match status" value="1"/>
</dbReference>
<proteinExistence type="predicted"/>
<keyword evidence="3" id="KW-0804">Transcription</keyword>
<dbReference type="SUPFAM" id="SSF50104">
    <property type="entry name" value="Translation proteins SH3-like domain"/>
    <property type="match status" value="1"/>
</dbReference>
<dbReference type="SUPFAM" id="SSF82679">
    <property type="entry name" value="N-utilization substance G protein NusG, N-terminal domain"/>
    <property type="match status" value="1"/>
</dbReference>
<dbReference type="RefSeq" id="WP_342161153.1">
    <property type="nucleotide sequence ID" value="NZ_JBCDNA010000003.1"/>
</dbReference>
<dbReference type="InterPro" id="IPR008991">
    <property type="entry name" value="Translation_prot_SH3-like_sf"/>
</dbReference>
<evidence type="ECO:0000256" key="2">
    <source>
        <dbReference type="ARBA" id="ARBA00023015"/>
    </source>
</evidence>
<evidence type="ECO:0000256" key="3">
    <source>
        <dbReference type="ARBA" id="ARBA00023163"/>
    </source>
</evidence>
<name>A0ABU9L5G3_9FLAO</name>
<evidence type="ECO:0000259" key="4">
    <source>
        <dbReference type="Pfam" id="PF02357"/>
    </source>
</evidence>
<sequence>MNLNKNDDNPNWYAIFTKPRSEKKVYQRMLDQQIEAFLPLVKTVRQWSDRKKTIEIPLISSYVFVYLPEKDLYQTLPIQGTVNVLKHLGKPAKIRPVEIENLRILSGTGENHQISSSINLSSGDDVEVINGPFMGLIATCLREGKNHRVVVKIDSLGSCFNVNIPLSFLRKIQKGETIKT</sequence>
<organism evidence="5 6">
    <name type="scientific">Lutimonas vermicola</name>
    <dbReference type="NCBI Taxonomy" id="414288"/>
    <lineage>
        <taxon>Bacteria</taxon>
        <taxon>Pseudomonadati</taxon>
        <taxon>Bacteroidota</taxon>
        <taxon>Flavobacteriia</taxon>
        <taxon>Flavobacteriales</taxon>
        <taxon>Flavobacteriaceae</taxon>
        <taxon>Lutimonas</taxon>
    </lineage>
</organism>
<gene>
    <name evidence="5" type="ORF">AABB81_13855</name>
</gene>
<dbReference type="InterPro" id="IPR043425">
    <property type="entry name" value="NusG-like"/>
</dbReference>
<dbReference type="PANTHER" id="PTHR30265:SF4">
    <property type="entry name" value="KOW MOTIF FAMILY PROTEIN, EXPRESSED"/>
    <property type="match status" value="1"/>
</dbReference>
<evidence type="ECO:0000256" key="1">
    <source>
        <dbReference type="ARBA" id="ARBA00022814"/>
    </source>
</evidence>
<dbReference type="NCBIfam" id="NF033644">
    <property type="entry name" value="antiterm_UpxY"/>
    <property type="match status" value="1"/>
</dbReference>
<comment type="caution">
    <text evidence="5">The sequence shown here is derived from an EMBL/GenBank/DDBJ whole genome shotgun (WGS) entry which is preliminary data.</text>
</comment>